<feature type="domain" description="DUF2207" evidence="4">
    <location>
        <begin position="28"/>
        <end position="171"/>
    </location>
</feature>
<dbReference type="InterPro" id="IPR018702">
    <property type="entry name" value="DUF2207"/>
</dbReference>
<name>A0A1F7KAU7_9BACT</name>
<accession>A0A1F7KAU7</accession>
<dbReference type="Pfam" id="PF09972">
    <property type="entry name" value="DUF2207"/>
    <property type="match status" value="1"/>
</dbReference>
<feature type="transmembrane region" description="Helical" evidence="2">
    <location>
        <begin position="236"/>
        <end position="258"/>
    </location>
</feature>
<comment type="caution">
    <text evidence="6">The sequence shown here is derived from an EMBL/GenBank/DDBJ whole genome shotgun (WGS) entry which is preliminary data.</text>
</comment>
<sequence>MRRLILAVYLCFFAFLFVPQVLADSVINFQADYLINQDGTILVKEKIIYDFTEPRHGIYRQIPYLKINQEGKQFKLDLIDFKVNYPFTTSIENNQIKLKIGEADKTLIGRQTYIIEYLIKGGLTYFSDHDELYWNVTGLEWEVPILSTQANIHLPKAVEDRQIKLQCFTGPKGSTQALCDQGFSQNQAQFQSQIPLSPGSGLTIVFGFPKDLVAVLEPVSYTPFWQTGLGKVIKTILAVSFLLAIVFWYLAYPVWIIIKWFRVGRDPKGIIGEASAWFSPPKIGKHELTPGEAGTLIDEKASFRELFGTIVDLARRGYFVIQERAKNDLYFIRRKNWSKDKNIQDYEKELLNSLFGSKTEIRIKGKKMLSAYSQLCESLYQTVVHLQLFPQNPSSIRIFYGVIAALAMSSANLFLLVVALIFGMAMPKKTALGVDTANMVKSLRNFLISQDRQLAFQAQKQLLFEKLLPYAIVFGVEKIWAKRFAEFDLKTPDWYESQTGTRFNTLVLANSLGRSFNTMTSSMTTTSSSSGFSSGFSGGSSGGGGGGGGGGSW</sequence>
<feature type="domain" description="Predicted membrane protein YciQ-like C-terminal" evidence="5">
    <location>
        <begin position="288"/>
        <end position="484"/>
    </location>
</feature>
<feature type="chain" id="PRO_5009529502" description="DUF2207 domain-containing protein" evidence="3">
    <location>
        <begin position="24"/>
        <end position="553"/>
    </location>
</feature>
<proteinExistence type="predicted"/>
<gene>
    <name evidence="6" type="ORF">A2209_04840</name>
</gene>
<evidence type="ECO:0000259" key="5">
    <source>
        <dbReference type="Pfam" id="PF20990"/>
    </source>
</evidence>
<evidence type="ECO:0000313" key="6">
    <source>
        <dbReference type="EMBL" id="OGK64986.1"/>
    </source>
</evidence>
<evidence type="ECO:0000313" key="7">
    <source>
        <dbReference type="Proteomes" id="UP000178450"/>
    </source>
</evidence>
<evidence type="ECO:0000256" key="1">
    <source>
        <dbReference type="SAM" id="MobiDB-lite"/>
    </source>
</evidence>
<dbReference type="InterPro" id="IPR048389">
    <property type="entry name" value="YciQ-like_C"/>
</dbReference>
<feature type="compositionally biased region" description="Gly residues" evidence="1">
    <location>
        <begin position="536"/>
        <end position="553"/>
    </location>
</feature>
<reference evidence="6 7" key="1">
    <citation type="journal article" date="2016" name="Nat. Commun.">
        <title>Thousands of microbial genomes shed light on interconnected biogeochemical processes in an aquifer system.</title>
        <authorList>
            <person name="Anantharaman K."/>
            <person name="Brown C.T."/>
            <person name="Hug L.A."/>
            <person name="Sharon I."/>
            <person name="Castelle C.J."/>
            <person name="Probst A.J."/>
            <person name="Thomas B.C."/>
            <person name="Singh A."/>
            <person name="Wilkins M.J."/>
            <person name="Karaoz U."/>
            <person name="Brodie E.L."/>
            <person name="Williams K.H."/>
            <person name="Hubbard S.S."/>
            <person name="Banfield J.F."/>
        </authorList>
    </citation>
    <scope>NUCLEOTIDE SEQUENCE [LARGE SCALE GENOMIC DNA]</scope>
</reference>
<evidence type="ECO:0008006" key="8">
    <source>
        <dbReference type="Google" id="ProtNLM"/>
    </source>
</evidence>
<feature type="compositionally biased region" description="Low complexity" evidence="1">
    <location>
        <begin position="526"/>
        <end position="535"/>
    </location>
</feature>
<feature type="transmembrane region" description="Helical" evidence="2">
    <location>
        <begin position="398"/>
        <end position="422"/>
    </location>
</feature>
<keyword evidence="2" id="KW-0812">Transmembrane</keyword>
<dbReference type="EMBL" id="MGBG01000013">
    <property type="protein sequence ID" value="OGK64986.1"/>
    <property type="molecule type" value="Genomic_DNA"/>
</dbReference>
<feature type="region of interest" description="Disordered" evidence="1">
    <location>
        <begin position="526"/>
        <end position="553"/>
    </location>
</feature>
<keyword evidence="2" id="KW-0472">Membrane</keyword>
<organism evidence="6 7">
    <name type="scientific">Candidatus Roizmanbacteria bacterium RIFOXYA1_FULL_41_12</name>
    <dbReference type="NCBI Taxonomy" id="1802082"/>
    <lineage>
        <taxon>Bacteria</taxon>
        <taxon>Candidatus Roizmaniibacteriota</taxon>
    </lineage>
</organism>
<dbReference type="Proteomes" id="UP000178450">
    <property type="component" value="Unassembled WGS sequence"/>
</dbReference>
<evidence type="ECO:0000259" key="4">
    <source>
        <dbReference type="Pfam" id="PF09972"/>
    </source>
</evidence>
<feature type="signal peptide" evidence="3">
    <location>
        <begin position="1"/>
        <end position="23"/>
    </location>
</feature>
<keyword evidence="2" id="KW-1133">Transmembrane helix</keyword>
<evidence type="ECO:0000256" key="3">
    <source>
        <dbReference type="SAM" id="SignalP"/>
    </source>
</evidence>
<dbReference type="Pfam" id="PF20990">
    <property type="entry name" value="DUF2207_C"/>
    <property type="match status" value="1"/>
</dbReference>
<keyword evidence="3" id="KW-0732">Signal</keyword>
<evidence type="ECO:0000256" key="2">
    <source>
        <dbReference type="SAM" id="Phobius"/>
    </source>
</evidence>
<protein>
    <recommendedName>
        <fullName evidence="8">DUF2207 domain-containing protein</fullName>
    </recommendedName>
</protein>
<dbReference type="AlphaFoldDB" id="A0A1F7KAU7"/>